<sequence>MRAILEPPPAPPGTAPAAAVPLDRPRLAGAFELACLVRATALTRPSATRTIRSPWFGPDPGVVEFNVEAAARRTAQLLRYLDVPAYQEASVAGLRRRYELYRIIVPEAHRTAYSTLVGVAWQQGRTSILSTVALGTTAPANTWRLRMAGAAWRGVLLTAGRHMRKHILGVRVTDQDLATVLVRGAQLLDAHASLVRRGGSFLISVPNGPAAGRLLRGAQLCDATVPESTAGGRQP</sequence>
<accession>A0ABV5D200</accession>
<reference evidence="1 2" key="1">
    <citation type="submission" date="2024-04" db="EMBL/GenBank/DDBJ databases">
        <title>Polymorphospora sp. isolated from Baiyangdian Lake in Xiong'an New Area.</title>
        <authorList>
            <person name="Zhang X."/>
            <person name="Liu J."/>
        </authorList>
    </citation>
    <scope>NUCLEOTIDE SEQUENCE [LARGE SCALE GENOMIC DNA]</scope>
    <source>
        <strain evidence="1 2">2-325</strain>
    </source>
</reference>
<name>A0ABV5D200_9ACTN</name>
<gene>
    <name evidence="1" type="ORF">AAFH96_35225</name>
</gene>
<protein>
    <submittedName>
        <fullName evidence="1">Uncharacterized protein</fullName>
    </submittedName>
</protein>
<evidence type="ECO:0000313" key="2">
    <source>
        <dbReference type="Proteomes" id="UP001582793"/>
    </source>
</evidence>
<dbReference type="RefSeq" id="WP_364216178.1">
    <property type="nucleotide sequence ID" value="NZ_JBCGDC010000221.1"/>
</dbReference>
<evidence type="ECO:0000313" key="1">
    <source>
        <dbReference type="EMBL" id="MFB6398288.1"/>
    </source>
</evidence>
<organism evidence="1 2">
    <name type="scientific">Polymorphospora lycopeni</name>
    <dbReference type="NCBI Taxonomy" id="3140240"/>
    <lineage>
        <taxon>Bacteria</taxon>
        <taxon>Bacillati</taxon>
        <taxon>Actinomycetota</taxon>
        <taxon>Actinomycetes</taxon>
        <taxon>Micromonosporales</taxon>
        <taxon>Micromonosporaceae</taxon>
        <taxon>Polymorphospora</taxon>
    </lineage>
</organism>
<proteinExistence type="predicted"/>
<dbReference type="Proteomes" id="UP001582793">
    <property type="component" value="Unassembled WGS sequence"/>
</dbReference>
<dbReference type="EMBL" id="JBCGDC010000221">
    <property type="protein sequence ID" value="MFB6398288.1"/>
    <property type="molecule type" value="Genomic_DNA"/>
</dbReference>
<keyword evidence="2" id="KW-1185">Reference proteome</keyword>
<comment type="caution">
    <text evidence="1">The sequence shown here is derived from an EMBL/GenBank/DDBJ whole genome shotgun (WGS) entry which is preliminary data.</text>
</comment>